<feature type="compositionally biased region" description="Basic and acidic residues" evidence="2">
    <location>
        <begin position="230"/>
        <end position="243"/>
    </location>
</feature>
<sequence>MTLDGQFHVWQAGNLKQEVGWSLSPCICLFHAIVEAFSHRLLLVPSIRGEALCLDVRTALSSIQVSFRSCMSPHPSFDVPEEKNRFPSFALGASPRRASSVESSEGRTLWTSNLRKAESAIPAADSGYLSLDDVPSRVTLGHIESFHQCSIDSSHSVMPAAAVPPHHDATIQSGELVESAATSKSALRSRRKSGNVTERSSVRNRFDQQIIAEEDVTMEEISVGTQDLAQNERDNRQLSKGERKGIQNDVNDCFACDACFPGGKFTIVPLMDSRDYTEVPPKERDYTGSMQSRNSRSGSHSLISWLRSKKKYNASKQDIAVASQQNKDIGAENQSSLMLSQVDSKLEEKIVPVDNHNSMQMEMESMKEELSQANKNKDEALAEVSELKKAIEDMGRKLGQLEDHYKCFDFPPKRIDNLASIENAGARKFERDDDDVFEHPRMSSSRGSAMALGAGPTKREFCHAVVEARVGVKQFCRTLLQQLRDKCALDKIDLMLKAQNFKVNVSVKGGTVSKRVKYLVESLVNQAFYEDFENIKFTKNGSYCVLDPRQRPIAFFKTYMGISQVGWSELVNKESSAYSAGFDGFCDRKMNKIAEELLFFWDLEGGWPDELVEAFFVAGKWVWLLHLLAFSFEHPATIFRVSSESHFDNLYMEELPSKDPSAKEGIISRHPERRFGFSNMSEMEDSPTILAMVMPGFFFNSYEVIRCKVLLAGKVR</sequence>
<accession>A0A8T2R1F2</accession>
<dbReference type="PANTHER" id="PTHR31029:SF4">
    <property type="entry name" value="CYCLIN-DEPENDENT KINASE-LIKE PROTEIN"/>
    <property type="match status" value="1"/>
</dbReference>
<dbReference type="Proteomes" id="UP000825935">
    <property type="component" value="Chromosome 30"/>
</dbReference>
<keyword evidence="1" id="KW-0175">Coiled coil</keyword>
<evidence type="ECO:0000313" key="3">
    <source>
        <dbReference type="EMBL" id="KAH7290159.1"/>
    </source>
</evidence>
<dbReference type="OMA" id="SICHHIR"/>
<reference evidence="3" key="1">
    <citation type="submission" date="2021-08" db="EMBL/GenBank/DDBJ databases">
        <title>WGS assembly of Ceratopteris richardii.</title>
        <authorList>
            <person name="Marchant D.B."/>
            <person name="Chen G."/>
            <person name="Jenkins J."/>
            <person name="Shu S."/>
            <person name="Leebens-Mack J."/>
            <person name="Grimwood J."/>
            <person name="Schmutz J."/>
            <person name="Soltis P."/>
            <person name="Soltis D."/>
            <person name="Chen Z.-H."/>
        </authorList>
    </citation>
    <scope>NUCLEOTIDE SEQUENCE</scope>
    <source>
        <strain evidence="3">Whitten #5841</strain>
        <tissue evidence="3">Leaf</tissue>
    </source>
</reference>
<evidence type="ECO:0000256" key="2">
    <source>
        <dbReference type="SAM" id="MobiDB-lite"/>
    </source>
</evidence>
<feature type="region of interest" description="Disordered" evidence="2">
    <location>
        <begin position="278"/>
        <end position="300"/>
    </location>
</feature>
<dbReference type="AlphaFoldDB" id="A0A8T2R1F2"/>
<keyword evidence="4" id="KW-1185">Reference proteome</keyword>
<feature type="region of interest" description="Disordered" evidence="2">
    <location>
        <begin position="182"/>
        <end position="201"/>
    </location>
</feature>
<name>A0A8T2R1F2_CERRI</name>
<dbReference type="OrthoDB" id="785851at2759"/>
<feature type="compositionally biased region" description="Polar residues" evidence="2">
    <location>
        <begin position="288"/>
        <end position="300"/>
    </location>
</feature>
<evidence type="ECO:0000256" key="1">
    <source>
        <dbReference type="SAM" id="Coils"/>
    </source>
</evidence>
<gene>
    <name evidence="3" type="ORF">KP509_30G034400</name>
</gene>
<proteinExistence type="predicted"/>
<evidence type="ECO:0000313" key="4">
    <source>
        <dbReference type="Proteomes" id="UP000825935"/>
    </source>
</evidence>
<dbReference type="InterPro" id="IPR042316">
    <property type="entry name" value="IRKI-like"/>
</dbReference>
<protein>
    <submittedName>
        <fullName evidence="3">Uncharacterized protein</fullName>
    </submittedName>
</protein>
<comment type="caution">
    <text evidence="3">The sequence shown here is derived from an EMBL/GenBank/DDBJ whole genome shotgun (WGS) entry which is preliminary data.</text>
</comment>
<feature type="region of interest" description="Disordered" evidence="2">
    <location>
        <begin position="224"/>
        <end position="243"/>
    </location>
</feature>
<organism evidence="3 4">
    <name type="scientific">Ceratopteris richardii</name>
    <name type="common">Triangle waterfern</name>
    <dbReference type="NCBI Taxonomy" id="49495"/>
    <lineage>
        <taxon>Eukaryota</taxon>
        <taxon>Viridiplantae</taxon>
        <taxon>Streptophyta</taxon>
        <taxon>Embryophyta</taxon>
        <taxon>Tracheophyta</taxon>
        <taxon>Polypodiopsida</taxon>
        <taxon>Polypodiidae</taxon>
        <taxon>Polypodiales</taxon>
        <taxon>Pteridineae</taxon>
        <taxon>Pteridaceae</taxon>
        <taxon>Parkerioideae</taxon>
        <taxon>Ceratopteris</taxon>
    </lineage>
</organism>
<dbReference type="EMBL" id="CM035435">
    <property type="protein sequence ID" value="KAH7290159.1"/>
    <property type="molecule type" value="Genomic_DNA"/>
</dbReference>
<feature type="coiled-coil region" evidence="1">
    <location>
        <begin position="356"/>
        <end position="404"/>
    </location>
</feature>
<dbReference type="PANTHER" id="PTHR31029">
    <property type="entry name" value="CYCLIN-DEPENDENT KINASE-LIKE PROTEIN"/>
    <property type="match status" value="1"/>
</dbReference>